<keyword evidence="9" id="KW-1185">Reference proteome</keyword>
<keyword evidence="2" id="KW-0677">Repeat</keyword>
<dbReference type="PANTHER" id="PTHR19818">
    <property type="entry name" value="ZINC FINGER PROTEIN ZIC AND GLI"/>
    <property type="match status" value="1"/>
</dbReference>
<dbReference type="GO" id="GO:0000981">
    <property type="term" value="F:DNA-binding transcription factor activity, RNA polymerase II-specific"/>
    <property type="evidence" value="ECO:0007669"/>
    <property type="project" value="TreeGrafter"/>
</dbReference>
<feature type="domain" description="C2H2-type" evidence="7">
    <location>
        <begin position="660"/>
        <end position="688"/>
    </location>
</feature>
<keyword evidence="1" id="KW-0479">Metal-binding</keyword>
<feature type="compositionally biased region" description="Polar residues" evidence="6">
    <location>
        <begin position="21"/>
        <end position="31"/>
    </location>
</feature>
<dbReference type="InterPro" id="IPR013087">
    <property type="entry name" value="Znf_C2H2_type"/>
</dbReference>
<dbReference type="PROSITE" id="PS00028">
    <property type="entry name" value="ZINC_FINGER_C2H2_1"/>
    <property type="match status" value="2"/>
</dbReference>
<feature type="compositionally biased region" description="Basic and acidic residues" evidence="6">
    <location>
        <begin position="521"/>
        <end position="549"/>
    </location>
</feature>
<dbReference type="InterPro" id="IPR050329">
    <property type="entry name" value="GLI_C2H2-zinc-finger"/>
</dbReference>
<feature type="region of interest" description="Disordered" evidence="6">
    <location>
        <begin position="345"/>
        <end position="395"/>
    </location>
</feature>
<dbReference type="GO" id="GO:0045944">
    <property type="term" value="P:positive regulation of transcription by RNA polymerase II"/>
    <property type="evidence" value="ECO:0007669"/>
    <property type="project" value="UniProtKB-ARBA"/>
</dbReference>
<dbReference type="Gene3D" id="3.30.160.60">
    <property type="entry name" value="Classic Zinc Finger"/>
    <property type="match status" value="2"/>
</dbReference>
<proteinExistence type="predicted"/>
<evidence type="ECO:0000313" key="8">
    <source>
        <dbReference type="EMBL" id="KAJ9165305.1"/>
    </source>
</evidence>
<keyword evidence="4" id="KW-0862">Zinc</keyword>
<feature type="compositionally biased region" description="Polar residues" evidence="6">
    <location>
        <begin position="1"/>
        <end position="14"/>
    </location>
</feature>
<dbReference type="PANTHER" id="PTHR19818:SF150">
    <property type="entry name" value="C2H2-TYPE DOMAIN-CONTAINING PROTEIN-RELATED"/>
    <property type="match status" value="1"/>
</dbReference>
<comment type="caution">
    <text evidence="8">The sequence shown here is derived from an EMBL/GenBank/DDBJ whole genome shotgun (WGS) entry which is preliminary data.</text>
</comment>
<protein>
    <recommendedName>
        <fullName evidence="7">C2H2-type domain-containing protein</fullName>
    </recommendedName>
</protein>
<evidence type="ECO:0000256" key="4">
    <source>
        <dbReference type="ARBA" id="ARBA00022833"/>
    </source>
</evidence>
<accession>A0AA38W454</accession>
<dbReference type="Pfam" id="PF00096">
    <property type="entry name" value="zf-C2H2"/>
    <property type="match status" value="2"/>
</dbReference>
<evidence type="ECO:0000259" key="7">
    <source>
        <dbReference type="PROSITE" id="PS50157"/>
    </source>
</evidence>
<gene>
    <name evidence="8" type="ORF">NKR19_g496</name>
</gene>
<keyword evidence="3 5" id="KW-0863">Zinc-finger</keyword>
<feature type="region of interest" description="Disordered" evidence="6">
    <location>
        <begin position="810"/>
        <end position="837"/>
    </location>
</feature>
<dbReference type="AlphaFoldDB" id="A0AA38W454"/>
<feature type="domain" description="C2H2-type" evidence="7">
    <location>
        <begin position="251"/>
        <end position="281"/>
    </location>
</feature>
<dbReference type="PROSITE" id="PS50157">
    <property type="entry name" value="ZINC_FINGER_C2H2_2"/>
    <property type="match status" value="3"/>
</dbReference>
<dbReference type="GO" id="GO:0000978">
    <property type="term" value="F:RNA polymerase II cis-regulatory region sequence-specific DNA binding"/>
    <property type="evidence" value="ECO:0007669"/>
    <property type="project" value="TreeGrafter"/>
</dbReference>
<dbReference type="Proteomes" id="UP001174691">
    <property type="component" value="Unassembled WGS sequence"/>
</dbReference>
<evidence type="ECO:0000256" key="5">
    <source>
        <dbReference type="PROSITE-ProRule" id="PRU00042"/>
    </source>
</evidence>
<evidence type="ECO:0000256" key="6">
    <source>
        <dbReference type="SAM" id="MobiDB-lite"/>
    </source>
</evidence>
<dbReference type="InterPro" id="IPR036236">
    <property type="entry name" value="Znf_C2H2_sf"/>
</dbReference>
<reference evidence="8" key="1">
    <citation type="submission" date="2022-07" db="EMBL/GenBank/DDBJ databases">
        <title>Fungi with potential for degradation of polypropylene.</title>
        <authorList>
            <person name="Gostincar C."/>
        </authorList>
    </citation>
    <scope>NUCLEOTIDE SEQUENCE</scope>
    <source>
        <strain evidence="8">EXF-13287</strain>
    </source>
</reference>
<feature type="region of interest" description="Disordered" evidence="6">
    <location>
        <begin position="423"/>
        <end position="583"/>
    </location>
</feature>
<dbReference type="GO" id="GO:0000122">
    <property type="term" value="P:negative regulation of transcription by RNA polymerase II"/>
    <property type="evidence" value="ECO:0007669"/>
    <property type="project" value="TreeGrafter"/>
</dbReference>
<feature type="compositionally biased region" description="Acidic residues" evidence="6">
    <location>
        <begin position="467"/>
        <end position="492"/>
    </location>
</feature>
<sequence>MPQHSPYASSNQRLSLALNGHSPNLNGTPRSSGPDGQPRPGEIDSLTLHLFGIVPGATSGLLEDLDFAGLGNNVPKAMPPPDDRSRFAGRPVNDRLLQFYWDRDGPWNQEKFRVKEHPQALPSSFTGFRETVATSECETSVGQGALQSDSGYGSQAKQSVGIPSVYGDVDRTPESLLNQLADFQIPHGSTRSSFQAHDVNHFGHPWPPGTLGRPDAVPSHSVPNYICHYCQHTSKSRSENTKHIARHEKPHRCPEPDCPKGFSTANDLERHRQSVHNKDGIRYRCHHGVCQPKAKDWPRADNFRSHLKKMHGIHIDAEDSLEDYIYRPVNPEILSNVGVAPELIPPPVHGSSDSPTRPWPSWSPLEQESRTAEASGELRSNRHEHLPPPVRSHYGGILEPQLANERNLTRNASVVVGVYPSQQAQHESQQASYHGVPSGGNPRFVRPSDLKSGSPDITNPASPATQLEEDGIVLDNSEEDSDDDGDDGGDDDVGAHEGINNQDALVQVNARRSPSSPPKPLQDRHELSRSLIEEIVEHNKGSAKIDIHPDPASGAEEAVRLSTPVASVPASIGPSEDPDDIDSEGTEAALQKLMVRLDKEKLEKVLRTLGYVKPEESQPKPRKSTDASSDLIPCPEPGCNKGFRRRCELTKHGKRHEKPYGCTQCQRRFGSKNDWKRHENSQHFQHEIWKCDEPLKAPLTDVCNKVCHRRETFKQHLAAHHGIRDAQKQEAKLEKCRIGQLGEARFWCGFCRDVIELDTENLAAQDACNARYNHIDDHYYGRKGLVKRKASDWHFGDSEAAEGKDVKTVARGGKRNKGEDDDSTPVEGLRKRKRDGYARATKRAKTSPLGESIMWYCCQCNSPWNVSNVPSCLTCPSHVRCDNCPWEEVKGKDG</sequence>
<feature type="compositionally biased region" description="Polar residues" evidence="6">
    <location>
        <begin position="499"/>
        <end position="514"/>
    </location>
</feature>
<feature type="domain" description="C2H2-type" evidence="7">
    <location>
        <begin position="632"/>
        <end position="661"/>
    </location>
</feature>
<dbReference type="EMBL" id="JANBVN010000004">
    <property type="protein sequence ID" value="KAJ9165305.1"/>
    <property type="molecule type" value="Genomic_DNA"/>
</dbReference>
<evidence type="ECO:0000256" key="3">
    <source>
        <dbReference type="ARBA" id="ARBA00022771"/>
    </source>
</evidence>
<dbReference type="SUPFAM" id="SSF57667">
    <property type="entry name" value="beta-beta-alpha zinc fingers"/>
    <property type="match status" value="2"/>
</dbReference>
<dbReference type="GO" id="GO:0008270">
    <property type="term" value="F:zinc ion binding"/>
    <property type="evidence" value="ECO:0007669"/>
    <property type="project" value="UniProtKB-KW"/>
</dbReference>
<organism evidence="8 9">
    <name type="scientific">Coniochaeta hoffmannii</name>
    <dbReference type="NCBI Taxonomy" id="91930"/>
    <lineage>
        <taxon>Eukaryota</taxon>
        <taxon>Fungi</taxon>
        <taxon>Dikarya</taxon>
        <taxon>Ascomycota</taxon>
        <taxon>Pezizomycotina</taxon>
        <taxon>Sordariomycetes</taxon>
        <taxon>Sordariomycetidae</taxon>
        <taxon>Coniochaetales</taxon>
        <taxon>Coniochaetaceae</taxon>
        <taxon>Coniochaeta</taxon>
    </lineage>
</organism>
<feature type="compositionally biased region" description="Polar residues" evidence="6">
    <location>
        <begin position="455"/>
        <end position="465"/>
    </location>
</feature>
<name>A0AA38W454_9PEZI</name>
<evidence type="ECO:0000256" key="2">
    <source>
        <dbReference type="ARBA" id="ARBA00022737"/>
    </source>
</evidence>
<evidence type="ECO:0000256" key="1">
    <source>
        <dbReference type="ARBA" id="ARBA00022723"/>
    </source>
</evidence>
<dbReference type="GO" id="GO:0005634">
    <property type="term" value="C:nucleus"/>
    <property type="evidence" value="ECO:0007669"/>
    <property type="project" value="UniProtKB-ARBA"/>
</dbReference>
<evidence type="ECO:0000313" key="9">
    <source>
        <dbReference type="Proteomes" id="UP001174691"/>
    </source>
</evidence>
<feature type="compositionally biased region" description="Low complexity" evidence="6">
    <location>
        <begin position="423"/>
        <end position="432"/>
    </location>
</feature>
<dbReference type="SMART" id="SM00355">
    <property type="entry name" value="ZnF_C2H2"/>
    <property type="match status" value="6"/>
</dbReference>
<feature type="region of interest" description="Disordered" evidence="6">
    <location>
        <begin position="1"/>
        <end position="43"/>
    </location>
</feature>